<feature type="region of interest" description="Disordered" evidence="1">
    <location>
        <begin position="1"/>
        <end position="53"/>
    </location>
</feature>
<dbReference type="EMBL" id="MT143262">
    <property type="protein sequence ID" value="QJA94801.1"/>
    <property type="molecule type" value="Genomic_DNA"/>
</dbReference>
<organism evidence="2">
    <name type="scientific">viral metagenome</name>
    <dbReference type="NCBI Taxonomy" id="1070528"/>
    <lineage>
        <taxon>unclassified sequences</taxon>
        <taxon>metagenomes</taxon>
        <taxon>organismal metagenomes</taxon>
    </lineage>
</organism>
<reference evidence="2" key="1">
    <citation type="submission" date="2020-03" db="EMBL/GenBank/DDBJ databases">
        <title>The deep terrestrial virosphere.</title>
        <authorList>
            <person name="Holmfeldt K."/>
            <person name="Nilsson E."/>
            <person name="Simone D."/>
            <person name="Lopez-Fernandez M."/>
            <person name="Wu X."/>
            <person name="de Brujin I."/>
            <person name="Lundin D."/>
            <person name="Andersson A."/>
            <person name="Bertilsson S."/>
            <person name="Dopson M."/>
        </authorList>
    </citation>
    <scope>NUCLEOTIDE SEQUENCE</scope>
    <source>
        <strain evidence="2">MM415B03735</strain>
    </source>
</reference>
<proteinExistence type="predicted"/>
<accession>A0A6M3LNV5</accession>
<feature type="compositionally biased region" description="Basic and acidic residues" evidence="1">
    <location>
        <begin position="19"/>
        <end position="32"/>
    </location>
</feature>
<dbReference type="AlphaFoldDB" id="A0A6M3LNV5"/>
<name>A0A6M3LNV5_9ZZZZ</name>
<evidence type="ECO:0000256" key="1">
    <source>
        <dbReference type="SAM" id="MobiDB-lite"/>
    </source>
</evidence>
<gene>
    <name evidence="2" type="ORF">MM415B03735_0002</name>
</gene>
<sequence length="100" mass="10952">MPVRLTPAQAALLQRRTRPAADEPPASKEPAKPGRAPRKPILADQPPEPTRLLSVTVTPPKVEGGDWTVKAEYNDGSMTMGCPAEARAKAWKKRIEEYHA</sequence>
<protein>
    <submittedName>
        <fullName evidence="2">Uncharacterized protein</fullName>
    </submittedName>
</protein>
<evidence type="ECO:0000313" key="2">
    <source>
        <dbReference type="EMBL" id="QJA94801.1"/>
    </source>
</evidence>